<organism evidence="4 5">
    <name type="scientific">Kineococcus mangrovi</name>
    <dbReference type="NCBI Taxonomy" id="1660183"/>
    <lineage>
        <taxon>Bacteria</taxon>
        <taxon>Bacillati</taxon>
        <taxon>Actinomycetota</taxon>
        <taxon>Actinomycetes</taxon>
        <taxon>Kineosporiales</taxon>
        <taxon>Kineosporiaceae</taxon>
        <taxon>Kineococcus</taxon>
    </lineage>
</organism>
<dbReference type="PANTHER" id="PTHR43818:SF11">
    <property type="entry name" value="BCDNA.GH03377"/>
    <property type="match status" value="1"/>
</dbReference>
<dbReference type="SUPFAM" id="SSF55347">
    <property type="entry name" value="Glyceraldehyde-3-phosphate dehydrogenase-like, C-terminal domain"/>
    <property type="match status" value="1"/>
</dbReference>
<evidence type="ECO:0000259" key="3">
    <source>
        <dbReference type="Pfam" id="PF22725"/>
    </source>
</evidence>
<keyword evidence="5" id="KW-1185">Reference proteome</keyword>
<sequence>MPSDATPRPTSTPTRFAVLGTGHWARTTHGRALAGHPDVEFAGFWGRDADRARAAAAEFRAGSWSGEEGLTDLLGRVDAVTLALPPDVQADLAVRAADAGVHVLLDKPVATDLAAADRLAEAVQRGGVSSVEFLTYLFMPEITDWLAQMAALAAEHGPWEGGVFRWAGSIDTPGNPYAGSRWRRERGGLWDTGPHALSIVRSLFGEVVAVAAARGPRDAVGVALEHRDGAGTTLSLTLTAPEGTGGSFATVWGPGGRHDLPRFTGTPPEGFARAVDRLRAAAATGVPDALDVRNGRDAVAVLAAVEAHLRRPDGTTPVRPVQR</sequence>
<dbReference type="Gene3D" id="3.40.50.720">
    <property type="entry name" value="NAD(P)-binding Rossmann-like Domain"/>
    <property type="match status" value="1"/>
</dbReference>
<evidence type="ECO:0000313" key="4">
    <source>
        <dbReference type="EMBL" id="MEZ0490925.1"/>
    </source>
</evidence>
<gene>
    <name evidence="4" type="ORF">AB2L28_01575</name>
</gene>
<proteinExistence type="predicted"/>
<dbReference type="InterPro" id="IPR050463">
    <property type="entry name" value="Gfo/Idh/MocA_oxidrdct_glycsds"/>
</dbReference>
<reference evidence="4 5" key="1">
    <citation type="submission" date="2024-07" db="EMBL/GenBank/DDBJ databases">
        <authorList>
            <person name="Thanompreechachai J."/>
            <person name="Duangmal K."/>
        </authorList>
    </citation>
    <scope>NUCLEOTIDE SEQUENCE [LARGE SCALE GENOMIC DNA]</scope>
    <source>
        <strain evidence="4 5">TBRC 1896</strain>
    </source>
</reference>
<dbReference type="Pfam" id="PF22725">
    <property type="entry name" value="GFO_IDH_MocA_C3"/>
    <property type="match status" value="1"/>
</dbReference>
<comment type="caution">
    <text evidence="4">The sequence shown here is derived from an EMBL/GenBank/DDBJ whole genome shotgun (WGS) entry which is preliminary data.</text>
</comment>
<dbReference type="InterPro" id="IPR036291">
    <property type="entry name" value="NAD(P)-bd_dom_sf"/>
</dbReference>
<dbReference type="Gene3D" id="3.30.360.10">
    <property type="entry name" value="Dihydrodipicolinate Reductase, domain 2"/>
    <property type="match status" value="1"/>
</dbReference>
<evidence type="ECO:0000313" key="5">
    <source>
        <dbReference type="Proteomes" id="UP001566476"/>
    </source>
</evidence>
<feature type="domain" description="Gfo/Idh/MocA-like oxidoreductase N-terminal" evidence="2">
    <location>
        <begin position="15"/>
        <end position="128"/>
    </location>
</feature>
<keyword evidence="1" id="KW-0560">Oxidoreductase</keyword>
<dbReference type="EMBL" id="JBGGTQ010000001">
    <property type="protein sequence ID" value="MEZ0490925.1"/>
    <property type="molecule type" value="Genomic_DNA"/>
</dbReference>
<dbReference type="InterPro" id="IPR055170">
    <property type="entry name" value="GFO_IDH_MocA-like_dom"/>
</dbReference>
<name>A0ABV4HWY2_9ACTN</name>
<dbReference type="InterPro" id="IPR000683">
    <property type="entry name" value="Gfo/Idh/MocA-like_OxRdtase_N"/>
</dbReference>
<evidence type="ECO:0000259" key="2">
    <source>
        <dbReference type="Pfam" id="PF01408"/>
    </source>
</evidence>
<protein>
    <submittedName>
        <fullName evidence="4">Gfo/Idh/MocA family protein</fullName>
    </submittedName>
</protein>
<dbReference type="Proteomes" id="UP001566476">
    <property type="component" value="Unassembled WGS sequence"/>
</dbReference>
<evidence type="ECO:0000256" key="1">
    <source>
        <dbReference type="ARBA" id="ARBA00023002"/>
    </source>
</evidence>
<dbReference type="Pfam" id="PF01408">
    <property type="entry name" value="GFO_IDH_MocA"/>
    <property type="match status" value="1"/>
</dbReference>
<dbReference type="SUPFAM" id="SSF51735">
    <property type="entry name" value="NAD(P)-binding Rossmann-fold domains"/>
    <property type="match status" value="1"/>
</dbReference>
<dbReference type="PANTHER" id="PTHR43818">
    <property type="entry name" value="BCDNA.GH03377"/>
    <property type="match status" value="1"/>
</dbReference>
<accession>A0ABV4HWY2</accession>
<feature type="domain" description="GFO/IDH/MocA-like oxidoreductase" evidence="3">
    <location>
        <begin position="173"/>
        <end position="252"/>
    </location>
</feature>
<dbReference type="RefSeq" id="WP_370716961.1">
    <property type="nucleotide sequence ID" value="NZ_JBGGTQ010000001.1"/>
</dbReference>